<feature type="region of interest" description="Disordered" evidence="1">
    <location>
        <begin position="1"/>
        <end position="45"/>
    </location>
</feature>
<feature type="compositionally biased region" description="Polar residues" evidence="1">
    <location>
        <begin position="7"/>
        <end position="28"/>
    </location>
</feature>
<reference evidence="3" key="1">
    <citation type="submission" date="2016-11" db="UniProtKB">
        <authorList>
            <consortium name="WormBaseParasite"/>
        </authorList>
    </citation>
    <scope>IDENTIFICATION</scope>
</reference>
<evidence type="ECO:0000313" key="2">
    <source>
        <dbReference type="Proteomes" id="UP000095282"/>
    </source>
</evidence>
<dbReference type="WBParaSite" id="Csp11.Scaffold630.g22220.t1">
    <property type="protein sequence ID" value="Csp11.Scaffold630.g22220.t1"/>
    <property type="gene ID" value="Csp11.Scaffold630.g22220"/>
</dbReference>
<proteinExistence type="predicted"/>
<organism evidence="2 3">
    <name type="scientific">Caenorhabditis tropicalis</name>
    <dbReference type="NCBI Taxonomy" id="1561998"/>
    <lineage>
        <taxon>Eukaryota</taxon>
        <taxon>Metazoa</taxon>
        <taxon>Ecdysozoa</taxon>
        <taxon>Nematoda</taxon>
        <taxon>Chromadorea</taxon>
        <taxon>Rhabditida</taxon>
        <taxon>Rhabditina</taxon>
        <taxon>Rhabditomorpha</taxon>
        <taxon>Rhabditoidea</taxon>
        <taxon>Rhabditidae</taxon>
        <taxon>Peloderinae</taxon>
        <taxon>Caenorhabditis</taxon>
    </lineage>
</organism>
<feature type="compositionally biased region" description="Basic and acidic residues" evidence="1">
    <location>
        <begin position="29"/>
        <end position="43"/>
    </location>
</feature>
<keyword evidence="2" id="KW-1185">Reference proteome</keyword>
<sequence length="102" mass="11388">MRKIATGVSQSPVAEVAKNSSTPITSTFSKREVERNGEKNKWEVRRKKHEEDSEEVGMYAFLFYISSSSSTSSSSSSLLLRINSLLFTSASLRFVTSLFVIN</sequence>
<dbReference type="AlphaFoldDB" id="A0A1I7V471"/>
<name>A0A1I7V471_9PELO</name>
<protein>
    <submittedName>
        <fullName evidence="3">Uncharacterized protein</fullName>
    </submittedName>
</protein>
<evidence type="ECO:0000256" key="1">
    <source>
        <dbReference type="SAM" id="MobiDB-lite"/>
    </source>
</evidence>
<accession>A0A1I7V471</accession>
<dbReference type="Proteomes" id="UP000095282">
    <property type="component" value="Unplaced"/>
</dbReference>
<evidence type="ECO:0000313" key="3">
    <source>
        <dbReference type="WBParaSite" id="Csp11.Scaffold630.g22220.t1"/>
    </source>
</evidence>